<evidence type="ECO:0000313" key="2">
    <source>
        <dbReference type="Proteomes" id="UP000694423"/>
    </source>
</evidence>
<protein>
    <submittedName>
        <fullName evidence="1">Uncharacterized protein</fullName>
    </submittedName>
</protein>
<proteinExistence type="predicted"/>
<reference evidence="1" key="1">
    <citation type="submission" date="2025-08" db="UniProtKB">
        <authorList>
            <consortium name="Ensembl"/>
        </authorList>
    </citation>
    <scope>IDENTIFICATION</scope>
</reference>
<evidence type="ECO:0000313" key="1">
    <source>
        <dbReference type="Ensembl" id="ENSDNVP00000003783.1"/>
    </source>
</evidence>
<dbReference type="AlphaFoldDB" id="A0A8C4J6E2"/>
<reference evidence="1" key="2">
    <citation type="submission" date="2025-09" db="UniProtKB">
        <authorList>
            <consortium name="Ensembl"/>
        </authorList>
    </citation>
    <scope>IDENTIFICATION</scope>
</reference>
<accession>A0A8C4J6E2</accession>
<dbReference type="Proteomes" id="UP000694423">
    <property type="component" value="Unplaced"/>
</dbReference>
<sequence length="143" mass="15906">MKVLTSLERYQSLMRPQDHISILFWGWLQHQPMLLVSQQHPQIQNLPPPHQTSFHQPNLQMPAQDPVLSLAGEQPTKHSFGILEIPADQCSLSSQHTQCIGAAPAAGQSNQPMYPMQMSRSAAGLAKRKASPPTVIMTREHVS</sequence>
<dbReference type="Ensembl" id="ENSDNVT00000004543.1">
    <property type="protein sequence ID" value="ENSDNVP00000003783.1"/>
    <property type="gene ID" value="ENSDNVG00000002672.1"/>
</dbReference>
<name>A0A8C4J6E2_DRONO</name>
<keyword evidence="2" id="KW-1185">Reference proteome</keyword>
<organism evidence="1 2">
    <name type="scientific">Dromaius novaehollandiae</name>
    <name type="common">Emu</name>
    <dbReference type="NCBI Taxonomy" id="8790"/>
    <lineage>
        <taxon>Eukaryota</taxon>
        <taxon>Metazoa</taxon>
        <taxon>Chordata</taxon>
        <taxon>Craniata</taxon>
        <taxon>Vertebrata</taxon>
        <taxon>Euteleostomi</taxon>
        <taxon>Archelosauria</taxon>
        <taxon>Archosauria</taxon>
        <taxon>Dinosauria</taxon>
        <taxon>Saurischia</taxon>
        <taxon>Theropoda</taxon>
        <taxon>Coelurosauria</taxon>
        <taxon>Aves</taxon>
        <taxon>Palaeognathae</taxon>
        <taxon>Casuariiformes</taxon>
        <taxon>Dromaiidae</taxon>
        <taxon>Dromaius</taxon>
    </lineage>
</organism>